<dbReference type="AlphaFoldDB" id="A0A975LAZ7"/>
<organism evidence="2 3">
    <name type="scientific">Nocardiopsis eucommiae</name>
    <dbReference type="NCBI Taxonomy" id="2831970"/>
    <lineage>
        <taxon>Bacteria</taxon>
        <taxon>Bacillati</taxon>
        <taxon>Actinomycetota</taxon>
        <taxon>Actinomycetes</taxon>
        <taxon>Streptosporangiales</taxon>
        <taxon>Nocardiopsidaceae</taxon>
        <taxon>Nocardiopsis</taxon>
    </lineage>
</organism>
<accession>A0A975LAZ7</accession>
<gene>
    <name evidence="2" type="ORF">KGD82_06765</name>
</gene>
<reference evidence="2" key="1">
    <citation type="submission" date="2021-05" db="EMBL/GenBank/DDBJ databases">
        <authorList>
            <person name="Kaiqin L."/>
            <person name="Jian G."/>
        </authorList>
    </citation>
    <scope>NUCLEOTIDE SEQUENCE</scope>
    <source>
        <strain evidence="2">HDS5</strain>
    </source>
</reference>
<evidence type="ECO:0000313" key="3">
    <source>
        <dbReference type="Proteomes" id="UP000682416"/>
    </source>
</evidence>
<proteinExistence type="predicted"/>
<protein>
    <submittedName>
        <fullName evidence="2">Uncharacterized protein</fullName>
    </submittedName>
</protein>
<dbReference type="EMBL" id="CP074402">
    <property type="protein sequence ID" value="QVJ02320.1"/>
    <property type="molecule type" value="Genomic_DNA"/>
</dbReference>
<feature type="region of interest" description="Disordered" evidence="1">
    <location>
        <begin position="22"/>
        <end position="61"/>
    </location>
</feature>
<keyword evidence="3" id="KW-1185">Reference proteome</keyword>
<evidence type="ECO:0000256" key="1">
    <source>
        <dbReference type="SAM" id="MobiDB-lite"/>
    </source>
</evidence>
<dbReference type="Proteomes" id="UP000682416">
    <property type="component" value="Chromosome"/>
</dbReference>
<feature type="compositionally biased region" description="Low complexity" evidence="1">
    <location>
        <begin position="29"/>
        <end position="61"/>
    </location>
</feature>
<dbReference type="KEGG" id="nec:KGD82_06765"/>
<evidence type="ECO:0000313" key="2">
    <source>
        <dbReference type="EMBL" id="QVJ02320.1"/>
    </source>
</evidence>
<name>A0A975LAZ7_9ACTN</name>
<sequence>MSRWVTMPTDWPSQIAGTVAWPISTPHNRSCSTSSSRASAARAPSSRSASSSSSRSSSARR</sequence>